<dbReference type="Proteomes" id="UP000544090">
    <property type="component" value="Unassembled WGS sequence"/>
</dbReference>
<dbReference type="AlphaFoldDB" id="A0A7X6K5I0"/>
<protein>
    <submittedName>
        <fullName evidence="2">Uncharacterized protein</fullName>
    </submittedName>
</protein>
<organism evidence="2 3">
    <name type="scientific">Arthrobacter mobilis</name>
    <dbReference type="NCBI Taxonomy" id="2724944"/>
    <lineage>
        <taxon>Bacteria</taxon>
        <taxon>Bacillati</taxon>
        <taxon>Actinomycetota</taxon>
        <taxon>Actinomycetes</taxon>
        <taxon>Micrococcales</taxon>
        <taxon>Micrococcaceae</taxon>
        <taxon>Arthrobacter</taxon>
    </lineage>
</organism>
<accession>A0A7X6K5I0</accession>
<keyword evidence="1" id="KW-1133">Transmembrane helix</keyword>
<name>A0A7X6K5I0_9MICC</name>
<keyword evidence="1" id="KW-0472">Membrane</keyword>
<gene>
    <name evidence="2" type="ORF">HGG74_06765</name>
</gene>
<sequence length="267" mass="29484">MDIAKLGPVATILGVLVTIILYWKAHPKRQLTYRVSGVPLMTSEVPGLDKLSVKYEGQPLDKPYLATLTLRSLGRADIPTSSFDGGNPIRLDLGTWIVGTLGPGEGHAARGTKVRIEEGPKPSVIEIGPCQLKRDFYLRLSFLCDGEPAPDPENSLSDIAMVNVDDISSRLTARREWWQHAFAITAILFLGNLALIYAFLMLGIYWGFDQNFMLRVAVILNYVIPFTALAMIITGVMSWSAFFRLRLVSAHDKVPEGLQTLSVGQLQ</sequence>
<evidence type="ECO:0000313" key="3">
    <source>
        <dbReference type="Proteomes" id="UP000544090"/>
    </source>
</evidence>
<feature type="transmembrane region" description="Helical" evidence="1">
    <location>
        <begin position="181"/>
        <end position="207"/>
    </location>
</feature>
<keyword evidence="3" id="KW-1185">Reference proteome</keyword>
<keyword evidence="1" id="KW-0812">Transmembrane</keyword>
<evidence type="ECO:0000313" key="2">
    <source>
        <dbReference type="EMBL" id="NKX54249.1"/>
    </source>
</evidence>
<feature type="transmembrane region" description="Helical" evidence="1">
    <location>
        <begin position="219"/>
        <end position="243"/>
    </location>
</feature>
<evidence type="ECO:0000256" key="1">
    <source>
        <dbReference type="SAM" id="Phobius"/>
    </source>
</evidence>
<dbReference type="EMBL" id="JAAZSQ010000004">
    <property type="protein sequence ID" value="NKX54249.1"/>
    <property type="molecule type" value="Genomic_DNA"/>
</dbReference>
<reference evidence="2 3" key="1">
    <citation type="submission" date="2020-04" db="EMBL/GenBank/DDBJ databases">
        <title>Arthrobacter sp. nov.</title>
        <authorList>
            <person name="Liu S."/>
        </authorList>
    </citation>
    <scope>NUCLEOTIDE SEQUENCE [LARGE SCALE GENOMIC DNA]</scope>
    <source>
        <strain evidence="2 3">E918</strain>
    </source>
</reference>
<dbReference type="RefSeq" id="WP_168485590.1">
    <property type="nucleotide sequence ID" value="NZ_JAAZSQ010000004.1"/>
</dbReference>
<proteinExistence type="predicted"/>
<feature type="transmembrane region" description="Helical" evidence="1">
    <location>
        <begin position="6"/>
        <end position="23"/>
    </location>
</feature>
<comment type="caution">
    <text evidence="2">The sequence shown here is derived from an EMBL/GenBank/DDBJ whole genome shotgun (WGS) entry which is preliminary data.</text>
</comment>